<protein>
    <submittedName>
        <fullName evidence="2">Uncharacterized protein</fullName>
    </submittedName>
</protein>
<dbReference type="Proteomes" id="UP000280008">
    <property type="component" value="Unassembled WGS sequence"/>
</dbReference>
<evidence type="ECO:0000256" key="1">
    <source>
        <dbReference type="SAM" id="Phobius"/>
    </source>
</evidence>
<organism evidence="2 3">
    <name type="scientific">Frondihabitans australicus</name>
    <dbReference type="NCBI Taxonomy" id="386892"/>
    <lineage>
        <taxon>Bacteria</taxon>
        <taxon>Bacillati</taxon>
        <taxon>Actinomycetota</taxon>
        <taxon>Actinomycetes</taxon>
        <taxon>Micrococcales</taxon>
        <taxon>Microbacteriaceae</taxon>
        <taxon>Frondihabitans</taxon>
    </lineage>
</organism>
<dbReference type="EMBL" id="RBKS01000001">
    <property type="protein sequence ID" value="RKR76643.1"/>
    <property type="molecule type" value="Genomic_DNA"/>
</dbReference>
<sequence length="156" mass="17185">MSIINPTAANALREIELPRETLRCGNGRGLPLRRYSMLDSTLLLTAVQSIVIAALLPLPLAAKLVVVAAAVAFTVVALVISRRRAVRTRAVRDERAAIIRWLAIHTSLDHRGRLALAWAEPQEIGDRQYEFRTMSDGRLLSLIIDLDIQVASLATL</sequence>
<gene>
    <name evidence="2" type="ORF">C8E83_3820</name>
</gene>
<evidence type="ECO:0000313" key="2">
    <source>
        <dbReference type="EMBL" id="RKR76643.1"/>
    </source>
</evidence>
<keyword evidence="1" id="KW-0812">Transmembrane</keyword>
<keyword evidence="3" id="KW-1185">Reference proteome</keyword>
<feature type="transmembrane region" description="Helical" evidence="1">
    <location>
        <begin position="37"/>
        <end position="56"/>
    </location>
</feature>
<name>A0A495IL30_9MICO</name>
<dbReference type="RefSeq" id="WP_121371594.1">
    <property type="nucleotide sequence ID" value="NZ_RBKS01000001.1"/>
</dbReference>
<evidence type="ECO:0000313" key="3">
    <source>
        <dbReference type="Proteomes" id="UP000280008"/>
    </source>
</evidence>
<dbReference type="AlphaFoldDB" id="A0A495IL30"/>
<comment type="caution">
    <text evidence="2">The sequence shown here is derived from an EMBL/GenBank/DDBJ whole genome shotgun (WGS) entry which is preliminary data.</text>
</comment>
<feature type="transmembrane region" description="Helical" evidence="1">
    <location>
        <begin position="62"/>
        <end position="80"/>
    </location>
</feature>
<keyword evidence="1" id="KW-1133">Transmembrane helix</keyword>
<reference evidence="2 3" key="1">
    <citation type="submission" date="2018-10" db="EMBL/GenBank/DDBJ databases">
        <title>Sequencing the genomes of 1000 actinobacteria strains.</title>
        <authorList>
            <person name="Klenk H.-P."/>
        </authorList>
    </citation>
    <scope>NUCLEOTIDE SEQUENCE [LARGE SCALE GENOMIC DNA]</scope>
    <source>
        <strain evidence="2 3">DSM 17894</strain>
    </source>
</reference>
<keyword evidence="1" id="KW-0472">Membrane</keyword>
<dbReference type="OrthoDB" id="5116478at2"/>
<accession>A0A495IL30</accession>
<proteinExistence type="predicted"/>